<evidence type="ECO:0000256" key="8">
    <source>
        <dbReference type="ARBA" id="ARBA00023136"/>
    </source>
</evidence>
<feature type="transmembrane region" description="Helical" evidence="9">
    <location>
        <begin position="62"/>
        <end position="80"/>
    </location>
</feature>
<dbReference type="Pfam" id="PF01252">
    <property type="entry name" value="Peptidase_A8"/>
    <property type="match status" value="1"/>
</dbReference>
<keyword evidence="13" id="KW-1185">Reference proteome</keyword>
<evidence type="ECO:0000256" key="9">
    <source>
        <dbReference type="HAMAP-Rule" id="MF_00161"/>
    </source>
</evidence>
<keyword evidence="7 9" id="KW-1133">Transmembrane helix</keyword>
<comment type="subcellular location">
    <subcellularLocation>
        <location evidence="9">Cell membrane</location>
        <topology evidence="9">Multi-pass membrane protein</topology>
    </subcellularLocation>
</comment>
<dbReference type="NCBIfam" id="TIGR00077">
    <property type="entry name" value="lspA"/>
    <property type="match status" value="1"/>
</dbReference>
<name>A0A926I1J0_9FIRM</name>
<evidence type="ECO:0000256" key="6">
    <source>
        <dbReference type="ARBA" id="ARBA00022801"/>
    </source>
</evidence>
<feature type="active site" evidence="9">
    <location>
        <position position="114"/>
    </location>
</feature>
<comment type="caution">
    <text evidence="12">The sequence shown here is derived from an EMBL/GenBank/DDBJ whole genome shotgun (WGS) entry which is preliminary data.</text>
</comment>
<gene>
    <name evidence="9 12" type="primary">lspA</name>
    <name evidence="12" type="ORF">H8710_00510</name>
</gene>
<dbReference type="HAMAP" id="MF_00161">
    <property type="entry name" value="LspA"/>
    <property type="match status" value="1"/>
</dbReference>
<dbReference type="PRINTS" id="PR00781">
    <property type="entry name" value="LIPOSIGPTASE"/>
</dbReference>
<evidence type="ECO:0000313" key="13">
    <source>
        <dbReference type="Proteomes" id="UP000610760"/>
    </source>
</evidence>
<keyword evidence="3 9" id="KW-0645">Protease</keyword>
<comment type="similarity">
    <text evidence="1 9 11">Belongs to the peptidase A8 family.</text>
</comment>
<comment type="function">
    <text evidence="9 10">This protein specifically catalyzes the removal of signal peptides from prolipoproteins.</text>
</comment>
<keyword evidence="4 9" id="KW-0812">Transmembrane</keyword>
<dbReference type="PANTHER" id="PTHR33695:SF1">
    <property type="entry name" value="LIPOPROTEIN SIGNAL PEPTIDASE"/>
    <property type="match status" value="1"/>
</dbReference>
<dbReference type="EMBL" id="JACRSV010000001">
    <property type="protein sequence ID" value="MBC8558538.1"/>
    <property type="molecule type" value="Genomic_DNA"/>
</dbReference>
<dbReference type="GO" id="GO:0005886">
    <property type="term" value="C:plasma membrane"/>
    <property type="evidence" value="ECO:0007669"/>
    <property type="project" value="UniProtKB-SubCell"/>
</dbReference>
<evidence type="ECO:0000256" key="5">
    <source>
        <dbReference type="ARBA" id="ARBA00022750"/>
    </source>
</evidence>
<dbReference type="RefSeq" id="WP_249293432.1">
    <property type="nucleotide sequence ID" value="NZ_JACRSV010000001.1"/>
</dbReference>
<dbReference type="Proteomes" id="UP000610760">
    <property type="component" value="Unassembled WGS sequence"/>
</dbReference>
<organism evidence="12 13">
    <name type="scientific">Fumia xinanensis</name>
    <dbReference type="NCBI Taxonomy" id="2763659"/>
    <lineage>
        <taxon>Bacteria</taxon>
        <taxon>Bacillati</taxon>
        <taxon>Bacillota</taxon>
        <taxon>Clostridia</taxon>
        <taxon>Eubacteriales</taxon>
        <taxon>Oscillospiraceae</taxon>
        <taxon>Fumia</taxon>
    </lineage>
</organism>
<accession>A0A926I1J0</accession>
<dbReference type="InterPro" id="IPR001872">
    <property type="entry name" value="Peptidase_A8"/>
</dbReference>
<dbReference type="PROSITE" id="PS00855">
    <property type="entry name" value="SPASE_II"/>
    <property type="match status" value="1"/>
</dbReference>
<evidence type="ECO:0000256" key="7">
    <source>
        <dbReference type="ARBA" id="ARBA00022989"/>
    </source>
</evidence>
<proteinExistence type="inferred from homology"/>
<feature type="active site" evidence="9">
    <location>
        <position position="130"/>
    </location>
</feature>
<evidence type="ECO:0000313" key="12">
    <source>
        <dbReference type="EMBL" id="MBC8558538.1"/>
    </source>
</evidence>
<evidence type="ECO:0000256" key="11">
    <source>
        <dbReference type="RuleBase" id="RU004181"/>
    </source>
</evidence>
<dbReference type="AlphaFoldDB" id="A0A926I1J0"/>
<dbReference type="PANTHER" id="PTHR33695">
    <property type="entry name" value="LIPOPROTEIN SIGNAL PEPTIDASE"/>
    <property type="match status" value="1"/>
</dbReference>
<comment type="caution">
    <text evidence="9">Lacks conserved residue(s) required for the propagation of feature annotation.</text>
</comment>
<evidence type="ECO:0000256" key="1">
    <source>
        <dbReference type="ARBA" id="ARBA00006139"/>
    </source>
</evidence>
<dbReference type="GO" id="GO:0006508">
    <property type="term" value="P:proteolysis"/>
    <property type="evidence" value="ECO:0007669"/>
    <property type="project" value="UniProtKB-KW"/>
</dbReference>
<evidence type="ECO:0000256" key="4">
    <source>
        <dbReference type="ARBA" id="ARBA00022692"/>
    </source>
</evidence>
<protein>
    <recommendedName>
        <fullName evidence="9">Lipoprotein signal peptidase</fullName>
        <ecNumber evidence="9">3.4.23.36</ecNumber>
    </recommendedName>
    <alternativeName>
        <fullName evidence="9">Prolipoprotein signal peptidase</fullName>
    </alternativeName>
    <alternativeName>
        <fullName evidence="9">Signal peptidase II</fullName>
        <shortName evidence="9">SPase II</shortName>
    </alternativeName>
</protein>
<keyword evidence="8 9" id="KW-0472">Membrane</keyword>
<keyword evidence="2 9" id="KW-1003">Cell membrane</keyword>
<evidence type="ECO:0000256" key="10">
    <source>
        <dbReference type="RuleBase" id="RU000594"/>
    </source>
</evidence>
<keyword evidence="5 9" id="KW-0064">Aspartyl protease</keyword>
<comment type="catalytic activity">
    <reaction evidence="9 10">
        <text>Release of signal peptides from bacterial membrane prolipoproteins. Hydrolyzes -Xaa-Yaa-Zaa-|-(S,diacylglyceryl)Cys-, in which Xaa is hydrophobic (preferably Leu), and Yaa (Ala or Ser) and Zaa (Gly or Ala) have small, neutral side chains.</text>
        <dbReference type="EC" id="3.4.23.36"/>
    </reaction>
</comment>
<sequence length="163" mass="17838">MRRYVALLMSAVLVGIDQILKVLAIQYLKPVGSHPIIPDIFHLTYVENRGAAFGMMAGQKWLLVWATAIVILAAIVVVMAGKIKNAMVLFAVATIIGGGVGNLIDRVYRGFVVDYVHLKVINFAVFNFADICVTVGTAMLLVYLLFYELRHKNKEAAGETKGA</sequence>
<evidence type="ECO:0000256" key="2">
    <source>
        <dbReference type="ARBA" id="ARBA00022475"/>
    </source>
</evidence>
<comment type="pathway">
    <text evidence="9">Protein modification; lipoprotein biosynthesis (signal peptide cleavage).</text>
</comment>
<keyword evidence="6 9" id="KW-0378">Hydrolase</keyword>
<feature type="transmembrane region" description="Helical" evidence="9">
    <location>
        <begin position="87"/>
        <end position="104"/>
    </location>
</feature>
<feature type="transmembrane region" description="Helical" evidence="9">
    <location>
        <begin position="124"/>
        <end position="146"/>
    </location>
</feature>
<dbReference type="EC" id="3.4.23.36" evidence="9"/>
<evidence type="ECO:0000256" key="3">
    <source>
        <dbReference type="ARBA" id="ARBA00022670"/>
    </source>
</evidence>
<dbReference type="GO" id="GO:0004190">
    <property type="term" value="F:aspartic-type endopeptidase activity"/>
    <property type="evidence" value="ECO:0007669"/>
    <property type="project" value="UniProtKB-UniRule"/>
</dbReference>
<reference evidence="12" key="1">
    <citation type="submission" date="2020-08" db="EMBL/GenBank/DDBJ databases">
        <title>Genome public.</title>
        <authorList>
            <person name="Liu C."/>
            <person name="Sun Q."/>
        </authorList>
    </citation>
    <scope>NUCLEOTIDE SEQUENCE</scope>
    <source>
        <strain evidence="12">NSJ-33</strain>
    </source>
</reference>